<sequence length="377" mass="42112">MQPGFVGQRSFQGHFSAHTFETPAQPSAYPPASFEDSNENLAMEDNGHMAYNFPNPGPGLANYNPPDIGGQLGFPPDESVGNYTLMDNLIFNAGPTDNARLNNDEASPSFFSRAVHEGDRCVLVSDNQATPQVNSNELHALISEIDATLPGTMAKGGFACLDGLEELAKKIAKQAPEIRKKLPIEQKPDLEMAIRRVNDLHHQQLMTVNKGEYPASLEKAISDALRQGGICTKDPYSGHSILRDLTAKPKEQQATSDSAELTPGDKGSRQRREGRLHTLKAWIGRRRHWRESLAANNQQWPKLSPRDRHLIITLQILLNKGRADSFELNARMAKHWQLVKDCHLEYLTKNQEAPEPDQYWSGFEEALVAEELQDKQF</sequence>
<name>A0AA38R6G7_9PEZI</name>
<dbReference type="AlphaFoldDB" id="A0AA38R6G7"/>
<protein>
    <submittedName>
        <fullName evidence="2">Uncharacterized protein</fullName>
    </submittedName>
</protein>
<feature type="region of interest" description="Disordered" evidence="1">
    <location>
        <begin position="248"/>
        <end position="274"/>
    </location>
</feature>
<evidence type="ECO:0000313" key="3">
    <source>
        <dbReference type="Proteomes" id="UP001174694"/>
    </source>
</evidence>
<reference evidence="2" key="1">
    <citation type="submission" date="2022-07" db="EMBL/GenBank/DDBJ databases">
        <title>Fungi with potential for degradation of polypropylene.</title>
        <authorList>
            <person name="Gostincar C."/>
        </authorList>
    </citation>
    <scope>NUCLEOTIDE SEQUENCE</scope>
    <source>
        <strain evidence="2">EXF-13308</strain>
    </source>
</reference>
<dbReference type="EMBL" id="JANBVO010000039">
    <property type="protein sequence ID" value="KAJ9136602.1"/>
    <property type="molecule type" value="Genomic_DNA"/>
</dbReference>
<keyword evidence="3" id="KW-1185">Reference proteome</keyword>
<comment type="caution">
    <text evidence="2">The sequence shown here is derived from an EMBL/GenBank/DDBJ whole genome shotgun (WGS) entry which is preliminary data.</text>
</comment>
<organism evidence="2 3">
    <name type="scientific">Pleurostoma richardsiae</name>
    <dbReference type="NCBI Taxonomy" id="41990"/>
    <lineage>
        <taxon>Eukaryota</taxon>
        <taxon>Fungi</taxon>
        <taxon>Dikarya</taxon>
        <taxon>Ascomycota</taxon>
        <taxon>Pezizomycotina</taxon>
        <taxon>Sordariomycetes</taxon>
        <taxon>Sordariomycetidae</taxon>
        <taxon>Calosphaeriales</taxon>
        <taxon>Pleurostomataceae</taxon>
        <taxon>Pleurostoma</taxon>
    </lineage>
</organism>
<evidence type="ECO:0000256" key="1">
    <source>
        <dbReference type="SAM" id="MobiDB-lite"/>
    </source>
</evidence>
<evidence type="ECO:0000313" key="2">
    <source>
        <dbReference type="EMBL" id="KAJ9136602.1"/>
    </source>
</evidence>
<dbReference type="Proteomes" id="UP001174694">
    <property type="component" value="Unassembled WGS sequence"/>
</dbReference>
<accession>A0AA38R6G7</accession>
<proteinExistence type="predicted"/>
<gene>
    <name evidence="2" type="ORF">NKR23_g9773</name>
</gene>